<dbReference type="InterPro" id="IPR013783">
    <property type="entry name" value="Ig-like_fold"/>
</dbReference>
<dbReference type="Pfam" id="PF17957">
    <property type="entry name" value="Big_7"/>
    <property type="match status" value="1"/>
</dbReference>
<gene>
    <name evidence="1" type="ORF">DKM44_02370</name>
</gene>
<dbReference type="Gene3D" id="2.60.40.10">
    <property type="entry name" value="Immunoglobulins"/>
    <property type="match status" value="1"/>
</dbReference>
<accession>A0A2Z3JB31</accession>
<evidence type="ECO:0000313" key="1">
    <source>
        <dbReference type="EMBL" id="AWN22222.1"/>
    </source>
</evidence>
<organism evidence="1 2">
    <name type="scientific">Deinococcus irradiatisoli</name>
    <dbReference type="NCBI Taxonomy" id="2202254"/>
    <lineage>
        <taxon>Bacteria</taxon>
        <taxon>Thermotogati</taxon>
        <taxon>Deinococcota</taxon>
        <taxon>Deinococci</taxon>
        <taxon>Deinococcales</taxon>
        <taxon>Deinococcaceae</taxon>
        <taxon>Deinococcus</taxon>
    </lineage>
</organism>
<reference evidence="1 2" key="1">
    <citation type="submission" date="2018-05" db="EMBL/GenBank/DDBJ databases">
        <title>Complete Genome Sequence of Deinococcus sp. strain 17bor-2.</title>
        <authorList>
            <person name="Srinivasan S."/>
        </authorList>
    </citation>
    <scope>NUCLEOTIDE SEQUENCE [LARGE SCALE GENOMIC DNA]</scope>
    <source>
        <strain evidence="1 2">17bor-2</strain>
    </source>
</reference>
<keyword evidence="2" id="KW-1185">Reference proteome</keyword>
<dbReference type="EMBL" id="CP029494">
    <property type="protein sequence ID" value="AWN22222.1"/>
    <property type="molecule type" value="Genomic_DNA"/>
</dbReference>
<proteinExistence type="predicted"/>
<dbReference type="AlphaFoldDB" id="A0A2Z3JB31"/>
<dbReference type="Proteomes" id="UP000245368">
    <property type="component" value="Chromosome"/>
</dbReference>
<name>A0A2Z3JB31_9DEIO</name>
<evidence type="ECO:0000313" key="2">
    <source>
        <dbReference type="Proteomes" id="UP000245368"/>
    </source>
</evidence>
<sequence>MVVLMGLASVFLLSSKRTVTPDSPPKNIQRDTTPPIIHAFQANVEMDGTVLFELLASDNVGVTLVKYYVNDQLVGTQAKAPFKFTAHTKTAGHVTPSAEVFDAAGNVATTKDDELFKMLHK</sequence>
<dbReference type="KEGG" id="dez:DKM44_02370"/>
<protein>
    <submittedName>
        <fullName evidence="1">Uncharacterized protein</fullName>
    </submittedName>
</protein>